<evidence type="ECO:0000313" key="5">
    <source>
        <dbReference type="Proteomes" id="UP000451565"/>
    </source>
</evidence>
<keyword evidence="2" id="KW-0802">TPR repeat</keyword>
<feature type="domain" description="OmpR/PhoB-type" evidence="3">
    <location>
        <begin position="46"/>
        <end position="118"/>
    </location>
</feature>
<protein>
    <recommendedName>
        <fullName evidence="3">OmpR/PhoB-type domain-containing protein</fullName>
    </recommendedName>
</protein>
<proteinExistence type="predicted"/>
<dbReference type="Gene3D" id="1.25.40.10">
    <property type="entry name" value="Tetratricopeptide repeat domain"/>
    <property type="match status" value="1"/>
</dbReference>
<name>A0A843YSQ3_9BURK</name>
<dbReference type="OrthoDB" id="8776242at2"/>
<comment type="caution">
    <text evidence="4">The sequence shown here is derived from an EMBL/GenBank/DDBJ whole genome shotgun (WGS) entry which is preliminary data.</text>
</comment>
<dbReference type="EMBL" id="WINI01000015">
    <property type="protein sequence ID" value="MQR02739.1"/>
    <property type="molecule type" value="Genomic_DNA"/>
</dbReference>
<dbReference type="PROSITE" id="PS50005">
    <property type="entry name" value="TPR"/>
    <property type="match status" value="1"/>
</dbReference>
<reference evidence="4 5" key="1">
    <citation type="submission" date="2019-10" db="EMBL/GenBank/DDBJ databases">
        <title>Glaciimonas soli sp. nov., a psychrophilic bacterium isolated from the forest soil of a high elevation mountain in Taiwan.</title>
        <authorList>
            <person name="Wang L.-T."/>
            <person name="Shieh W.Y."/>
        </authorList>
    </citation>
    <scope>NUCLEOTIDE SEQUENCE [LARGE SCALE GENOMIC DNA]</scope>
    <source>
        <strain evidence="4 5">GS1</strain>
    </source>
</reference>
<dbReference type="SUPFAM" id="SSF46894">
    <property type="entry name" value="C-terminal effector domain of the bipartite response regulators"/>
    <property type="match status" value="1"/>
</dbReference>
<dbReference type="InterPro" id="IPR036388">
    <property type="entry name" value="WH-like_DNA-bd_sf"/>
</dbReference>
<dbReference type="Gene3D" id="1.10.10.10">
    <property type="entry name" value="Winged helix-like DNA-binding domain superfamily/Winged helix DNA-binding domain"/>
    <property type="match status" value="1"/>
</dbReference>
<evidence type="ECO:0000313" key="4">
    <source>
        <dbReference type="EMBL" id="MQR02739.1"/>
    </source>
</evidence>
<dbReference type="InterPro" id="IPR001867">
    <property type="entry name" value="OmpR/PhoB-type_DNA-bd"/>
</dbReference>
<dbReference type="AlphaFoldDB" id="A0A843YSQ3"/>
<dbReference type="InterPro" id="IPR019734">
    <property type="entry name" value="TPR_rpt"/>
</dbReference>
<evidence type="ECO:0000256" key="1">
    <source>
        <dbReference type="ARBA" id="ARBA00023125"/>
    </source>
</evidence>
<evidence type="ECO:0000256" key="2">
    <source>
        <dbReference type="PROSITE-ProRule" id="PRU00339"/>
    </source>
</evidence>
<dbReference type="GO" id="GO:0006355">
    <property type="term" value="P:regulation of DNA-templated transcription"/>
    <property type="evidence" value="ECO:0007669"/>
    <property type="project" value="InterPro"/>
</dbReference>
<dbReference type="GO" id="GO:0000160">
    <property type="term" value="P:phosphorelay signal transduction system"/>
    <property type="evidence" value="ECO:0007669"/>
    <property type="project" value="InterPro"/>
</dbReference>
<evidence type="ECO:0000259" key="3">
    <source>
        <dbReference type="SMART" id="SM00862"/>
    </source>
</evidence>
<organism evidence="4 5">
    <name type="scientific">Glaciimonas soli</name>
    <dbReference type="NCBI Taxonomy" id="2590999"/>
    <lineage>
        <taxon>Bacteria</taxon>
        <taxon>Pseudomonadati</taxon>
        <taxon>Pseudomonadota</taxon>
        <taxon>Betaproteobacteria</taxon>
        <taxon>Burkholderiales</taxon>
        <taxon>Oxalobacteraceae</taxon>
        <taxon>Glaciimonas</taxon>
    </lineage>
</organism>
<sequence>MYQKSRHFIRNRTEINMSRSFDHACNMDPVSAGFKIEENGFISHKDALLYLPSKEQGAFRLLLRAWPKAVAKDDFARDVWAGRMSDESLARCISQLRRALSAISGIQINAIYGRGYSLTIPQPVVNAPEISRQSLQSEVVDTRKTSFLLEETSIYARQFIEQRSPEAIDHAESIARNIISQTPDCTSSKLVLAECIANRINYGMEVKVSLIDDCLELLESVEQIAPQTPGLASRMGHLLDYKWDFDQARLRHEQALHISSGDASTHLYYGLHLLATGNSSEAIVAFRRALELNPFSSYVAVMLASATALASEDPADIVAQARSTFLAYPEDPKTYLYLLFVLARINPQPEVAHGARHLMADRSSWGRSPGMLSYILARCGDRAGALEFIAMNSMGNTAIRTKHSAALIALGQVDEAMTLVKETVSLGCGSLPTLMNAFETTVLRRHPEYPAVHARIFARMPTSTAKLHA</sequence>
<dbReference type="Proteomes" id="UP000451565">
    <property type="component" value="Unassembled WGS sequence"/>
</dbReference>
<dbReference type="SUPFAM" id="SSF48452">
    <property type="entry name" value="TPR-like"/>
    <property type="match status" value="1"/>
</dbReference>
<dbReference type="InterPro" id="IPR016032">
    <property type="entry name" value="Sig_transdc_resp-reg_C-effctor"/>
</dbReference>
<keyword evidence="5" id="KW-1185">Reference proteome</keyword>
<keyword evidence="1" id="KW-0238">DNA-binding</keyword>
<dbReference type="GO" id="GO:0003677">
    <property type="term" value="F:DNA binding"/>
    <property type="evidence" value="ECO:0007669"/>
    <property type="project" value="UniProtKB-KW"/>
</dbReference>
<accession>A0A843YSQ3</accession>
<dbReference type="InterPro" id="IPR011990">
    <property type="entry name" value="TPR-like_helical_dom_sf"/>
</dbReference>
<feature type="repeat" description="TPR" evidence="2">
    <location>
        <begin position="263"/>
        <end position="296"/>
    </location>
</feature>
<gene>
    <name evidence="4" type="ORF">GEV47_18835</name>
</gene>
<dbReference type="SMART" id="SM00862">
    <property type="entry name" value="Trans_reg_C"/>
    <property type="match status" value="1"/>
</dbReference>